<gene>
    <name evidence="7" type="ORF">SAMN05216544_1430</name>
</gene>
<keyword evidence="4 6" id="KW-1133">Transmembrane helix</keyword>
<reference evidence="8" key="1">
    <citation type="submission" date="2016-10" db="EMBL/GenBank/DDBJ databases">
        <authorList>
            <person name="Varghese N."/>
            <person name="Submissions S."/>
        </authorList>
    </citation>
    <scope>NUCLEOTIDE SEQUENCE [LARGE SCALE GENOMIC DNA]</scope>
    <source>
        <strain evidence="8">M83</strain>
    </source>
</reference>
<evidence type="ECO:0000256" key="6">
    <source>
        <dbReference type="SAM" id="Phobius"/>
    </source>
</evidence>
<feature type="transmembrane region" description="Helical" evidence="6">
    <location>
        <begin position="84"/>
        <end position="106"/>
    </location>
</feature>
<proteinExistence type="predicted"/>
<evidence type="ECO:0000256" key="5">
    <source>
        <dbReference type="ARBA" id="ARBA00023136"/>
    </source>
</evidence>
<dbReference type="GO" id="GO:0005886">
    <property type="term" value="C:plasma membrane"/>
    <property type="evidence" value="ECO:0007669"/>
    <property type="project" value="UniProtKB-SubCell"/>
</dbReference>
<comment type="subcellular location">
    <subcellularLocation>
        <location evidence="1">Cell membrane</location>
        <topology evidence="1">Multi-pass membrane protein</topology>
    </subcellularLocation>
</comment>
<keyword evidence="2" id="KW-1003">Cell membrane</keyword>
<organism evidence="7 8">
    <name type="scientific">Lachnospira pectinoschiza</name>
    <dbReference type="NCBI Taxonomy" id="28052"/>
    <lineage>
        <taxon>Bacteria</taxon>
        <taxon>Bacillati</taxon>
        <taxon>Bacillota</taxon>
        <taxon>Clostridia</taxon>
        <taxon>Lachnospirales</taxon>
        <taxon>Lachnospiraceae</taxon>
        <taxon>Lachnospira</taxon>
    </lineage>
</organism>
<dbReference type="RefSeq" id="WP_027432165.1">
    <property type="nucleotide sequence ID" value="NZ_FNHZ01000004.1"/>
</dbReference>
<evidence type="ECO:0000313" key="7">
    <source>
        <dbReference type="EMBL" id="SDM93953.1"/>
    </source>
</evidence>
<accession>A0A1G9XCB7</accession>
<keyword evidence="8" id="KW-1185">Reference proteome</keyword>
<dbReference type="PANTHER" id="PTHR33931:SF2">
    <property type="entry name" value="HOLIN-LIKE PROTEIN CIDA"/>
    <property type="match status" value="1"/>
</dbReference>
<evidence type="ECO:0000256" key="1">
    <source>
        <dbReference type="ARBA" id="ARBA00004651"/>
    </source>
</evidence>
<protein>
    <submittedName>
        <fullName evidence="7">Holin-like protein</fullName>
    </submittedName>
</protein>
<dbReference type="InterPro" id="IPR005538">
    <property type="entry name" value="LrgA/CidA"/>
</dbReference>
<evidence type="ECO:0000256" key="4">
    <source>
        <dbReference type="ARBA" id="ARBA00022989"/>
    </source>
</evidence>
<evidence type="ECO:0000256" key="2">
    <source>
        <dbReference type="ARBA" id="ARBA00022475"/>
    </source>
</evidence>
<name>A0A1G9XCB7_9FIRM</name>
<dbReference type="PANTHER" id="PTHR33931">
    <property type="entry name" value="HOLIN-LIKE PROTEIN CIDA-RELATED"/>
    <property type="match status" value="1"/>
</dbReference>
<evidence type="ECO:0000256" key="3">
    <source>
        <dbReference type="ARBA" id="ARBA00022692"/>
    </source>
</evidence>
<keyword evidence="3 6" id="KW-0812">Transmembrane</keyword>
<sequence>MKYVRQFLIIIFISFVGELIHYYIDLPIPGSIYGMLILFVLLQFKVIKVEHVKDIADFLIEVMPLMFIPAGVGLLEKWGLIKGVWLPLTITIIGSTLIVMVVSGRVSQLVIRKKERLNQES</sequence>
<evidence type="ECO:0000313" key="8">
    <source>
        <dbReference type="Proteomes" id="UP000187651"/>
    </source>
</evidence>
<dbReference type="AlphaFoldDB" id="A0A1G9XCB7"/>
<dbReference type="Pfam" id="PF03788">
    <property type="entry name" value="LrgA"/>
    <property type="match status" value="1"/>
</dbReference>
<feature type="transmembrane region" description="Helical" evidence="6">
    <location>
        <begin position="7"/>
        <end position="24"/>
    </location>
</feature>
<feature type="transmembrane region" description="Helical" evidence="6">
    <location>
        <begin position="59"/>
        <end position="78"/>
    </location>
</feature>
<keyword evidence="5 6" id="KW-0472">Membrane</keyword>
<dbReference type="Proteomes" id="UP000187651">
    <property type="component" value="Unassembled WGS sequence"/>
</dbReference>
<dbReference type="EMBL" id="FNHZ01000004">
    <property type="protein sequence ID" value="SDM93953.1"/>
    <property type="molecule type" value="Genomic_DNA"/>
</dbReference>
<feature type="transmembrane region" description="Helical" evidence="6">
    <location>
        <begin position="30"/>
        <end position="47"/>
    </location>
</feature>
<dbReference type="OrthoDB" id="3176438at2"/>